<proteinExistence type="predicted"/>
<evidence type="ECO:0000256" key="1">
    <source>
        <dbReference type="ARBA" id="ARBA00000085"/>
    </source>
</evidence>
<protein>
    <recommendedName>
        <fullName evidence="3">histidine kinase</fullName>
        <ecNumber evidence="3">2.7.13.3</ecNumber>
    </recommendedName>
</protein>
<evidence type="ECO:0000256" key="6">
    <source>
        <dbReference type="ARBA" id="ARBA00022692"/>
    </source>
</evidence>
<keyword evidence="10 13" id="KW-1133">Transmembrane helix</keyword>
<sequence>MRSLRARLLLVSAVVLAGFLGLTGLALDQAFRASAESALRERLQSHLYALLAAADLDANSRLELPVELPEPRFNLVGSGLMAEVRDAAGEPVWRSRSALGAEFAGVSPAAAPGERVFTQTGDGEAPARLMLSFATRWEGAGREPQIYVFHVAERLDEHLAQIRQFRRGLFGWLAAATLLLLVAQALILRWGLAPLRRVAQDLSEMEAGRAQALSGRYPAELQPLIDNLNALLAQARQHLQRYRDTLGNLAHSLKTPLAVLRGSVEAKAPVEELRAVAQEQLQNMNEIVEYQLQRAAAAGRTVLSVPLPVLPPARKLLAALEKVYAAKALRVEIEIAPEAMFRGDEGDLLEILGNVADNAFKWARSRVRVQSQNPAAGQSGAHFTLRIEDDGPGIPDDQAQRVRARGARADTKTPGHGLGLAVVQEIVELYDGELVISRSPLGGAAVEVRL</sequence>
<dbReference type="GO" id="GO:0005886">
    <property type="term" value="C:plasma membrane"/>
    <property type="evidence" value="ECO:0007669"/>
    <property type="project" value="TreeGrafter"/>
</dbReference>
<dbReference type="EMBL" id="AP014879">
    <property type="protein sequence ID" value="BAV34877.1"/>
    <property type="molecule type" value="Genomic_DNA"/>
</dbReference>
<evidence type="ECO:0000256" key="10">
    <source>
        <dbReference type="ARBA" id="ARBA00022989"/>
    </source>
</evidence>
<gene>
    <name evidence="16" type="ORF">SCL_2600</name>
</gene>
<keyword evidence="8 16" id="KW-0418">Kinase</keyword>
<dbReference type="InterPro" id="IPR003594">
    <property type="entry name" value="HATPase_dom"/>
</dbReference>
<name>A0A1B4XJA0_9GAMM</name>
<dbReference type="InterPro" id="IPR003661">
    <property type="entry name" value="HisK_dim/P_dom"/>
</dbReference>
<feature type="transmembrane region" description="Helical" evidence="13">
    <location>
        <begin position="169"/>
        <end position="188"/>
    </location>
</feature>
<dbReference type="Gene3D" id="3.30.565.10">
    <property type="entry name" value="Histidine kinase-like ATPase, C-terminal domain"/>
    <property type="match status" value="1"/>
</dbReference>
<dbReference type="SUPFAM" id="SSF47384">
    <property type="entry name" value="Homodimeric domain of signal transducing histidine kinase"/>
    <property type="match status" value="1"/>
</dbReference>
<dbReference type="CDD" id="cd00082">
    <property type="entry name" value="HisKA"/>
    <property type="match status" value="1"/>
</dbReference>
<keyword evidence="5" id="KW-0808">Transferase</keyword>
<keyword evidence="17" id="KW-1185">Reference proteome</keyword>
<keyword evidence="12 13" id="KW-0472">Membrane</keyword>
<evidence type="ECO:0000256" key="5">
    <source>
        <dbReference type="ARBA" id="ARBA00022679"/>
    </source>
</evidence>
<evidence type="ECO:0000313" key="17">
    <source>
        <dbReference type="Proteomes" id="UP000243180"/>
    </source>
</evidence>
<dbReference type="GO" id="GO:0005524">
    <property type="term" value="F:ATP binding"/>
    <property type="evidence" value="ECO:0007669"/>
    <property type="project" value="UniProtKB-KW"/>
</dbReference>
<dbReference type="PANTHER" id="PTHR45436:SF4">
    <property type="entry name" value="SENSOR PROTEIN PHOQ"/>
    <property type="match status" value="1"/>
</dbReference>
<feature type="domain" description="Histidine kinase" evidence="14">
    <location>
        <begin position="248"/>
        <end position="450"/>
    </location>
</feature>
<dbReference type="AlphaFoldDB" id="A0A1B4XJA0"/>
<dbReference type="InterPro" id="IPR004358">
    <property type="entry name" value="Sig_transdc_His_kin-like_C"/>
</dbReference>
<dbReference type="PROSITE" id="PS50885">
    <property type="entry name" value="HAMP"/>
    <property type="match status" value="1"/>
</dbReference>
<evidence type="ECO:0000256" key="7">
    <source>
        <dbReference type="ARBA" id="ARBA00022741"/>
    </source>
</evidence>
<dbReference type="KEGG" id="slim:SCL_2600"/>
<dbReference type="PROSITE" id="PS50109">
    <property type="entry name" value="HIS_KIN"/>
    <property type="match status" value="1"/>
</dbReference>
<dbReference type="FunCoup" id="A0A1B4XJA0">
    <property type="interactions" value="78"/>
</dbReference>
<dbReference type="EC" id="2.7.13.3" evidence="3"/>
<dbReference type="InterPro" id="IPR036890">
    <property type="entry name" value="HATPase_C_sf"/>
</dbReference>
<accession>A0A1B4XJA0</accession>
<dbReference type="PRINTS" id="PR00344">
    <property type="entry name" value="BCTRLSENSOR"/>
</dbReference>
<dbReference type="SUPFAM" id="SSF55874">
    <property type="entry name" value="ATPase domain of HSP90 chaperone/DNA topoisomerase II/histidine kinase"/>
    <property type="match status" value="1"/>
</dbReference>
<dbReference type="Pfam" id="PF02518">
    <property type="entry name" value="HATPase_c"/>
    <property type="match status" value="1"/>
</dbReference>
<dbReference type="Gene3D" id="1.10.287.130">
    <property type="match status" value="1"/>
</dbReference>
<comment type="subcellular location">
    <subcellularLocation>
        <location evidence="2">Membrane</location>
    </subcellularLocation>
</comment>
<dbReference type="InterPro" id="IPR058619">
    <property type="entry name" value="PhoQ/CarS-like_HATPase"/>
</dbReference>
<keyword evidence="11" id="KW-0902">Two-component regulatory system</keyword>
<evidence type="ECO:0000259" key="15">
    <source>
        <dbReference type="PROSITE" id="PS50885"/>
    </source>
</evidence>
<evidence type="ECO:0000256" key="4">
    <source>
        <dbReference type="ARBA" id="ARBA00022553"/>
    </source>
</evidence>
<dbReference type="CDD" id="cd16954">
    <property type="entry name" value="HATPase_PhoQ-like"/>
    <property type="match status" value="1"/>
</dbReference>
<dbReference type="Proteomes" id="UP000243180">
    <property type="component" value="Chromosome"/>
</dbReference>
<evidence type="ECO:0000313" key="16">
    <source>
        <dbReference type="EMBL" id="BAV34877.1"/>
    </source>
</evidence>
<feature type="domain" description="HAMP" evidence="15">
    <location>
        <begin position="189"/>
        <end position="240"/>
    </location>
</feature>
<keyword evidence="4" id="KW-0597">Phosphoprotein</keyword>
<evidence type="ECO:0000256" key="12">
    <source>
        <dbReference type="ARBA" id="ARBA00023136"/>
    </source>
</evidence>
<dbReference type="InParanoid" id="A0A1B4XJA0"/>
<evidence type="ECO:0000256" key="3">
    <source>
        <dbReference type="ARBA" id="ARBA00012438"/>
    </source>
</evidence>
<dbReference type="InterPro" id="IPR005467">
    <property type="entry name" value="His_kinase_dom"/>
</dbReference>
<dbReference type="GO" id="GO:0000155">
    <property type="term" value="F:phosphorelay sensor kinase activity"/>
    <property type="evidence" value="ECO:0007669"/>
    <property type="project" value="InterPro"/>
</dbReference>
<dbReference type="RefSeq" id="WP_172426052.1">
    <property type="nucleotide sequence ID" value="NZ_AP014879.1"/>
</dbReference>
<keyword evidence="6 13" id="KW-0812">Transmembrane</keyword>
<comment type="catalytic activity">
    <reaction evidence="1">
        <text>ATP + protein L-histidine = ADP + protein N-phospho-L-histidine.</text>
        <dbReference type="EC" id="2.7.13.3"/>
    </reaction>
</comment>
<evidence type="ECO:0000256" key="9">
    <source>
        <dbReference type="ARBA" id="ARBA00022840"/>
    </source>
</evidence>
<reference evidence="16 17" key="1">
    <citation type="submission" date="2015-05" db="EMBL/GenBank/DDBJ databases">
        <title>Complete genome sequence of a sulfur-oxidizing gammaproteobacterium strain HA5.</title>
        <authorList>
            <person name="Miura A."/>
            <person name="Kojima H."/>
            <person name="Fukui M."/>
        </authorList>
    </citation>
    <scope>NUCLEOTIDE SEQUENCE [LARGE SCALE GENOMIC DNA]</scope>
    <source>
        <strain evidence="16 17">HA5</strain>
    </source>
</reference>
<dbReference type="InterPro" id="IPR050428">
    <property type="entry name" value="TCS_sensor_his_kinase"/>
</dbReference>
<keyword evidence="9" id="KW-0067">ATP-binding</keyword>
<evidence type="ECO:0000256" key="11">
    <source>
        <dbReference type="ARBA" id="ARBA00023012"/>
    </source>
</evidence>
<dbReference type="InterPro" id="IPR036097">
    <property type="entry name" value="HisK_dim/P_sf"/>
</dbReference>
<evidence type="ECO:0000256" key="13">
    <source>
        <dbReference type="SAM" id="Phobius"/>
    </source>
</evidence>
<dbReference type="PANTHER" id="PTHR45436">
    <property type="entry name" value="SENSOR HISTIDINE KINASE YKOH"/>
    <property type="match status" value="1"/>
</dbReference>
<keyword evidence="7" id="KW-0547">Nucleotide-binding</keyword>
<evidence type="ECO:0000259" key="14">
    <source>
        <dbReference type="PROSITE" id="PS50109"/>
    </source>
</evidence>
<dbReference type="SMART" id="SM00388">
    <property type="entry name" value="HisKA"/>
    <property type="match status" value="1"/>
</dbReference>
<organism evidence="16 17">
    <name type="scientific">Sulfuricaulis limicola</name>
    <dbReference type="NCBI Taxonomy" id="1620215"/>
    <lineage>
        <taxon>Bacteria</taxon>
        <taxon>Pseudomonadati</taxon>
        <taxon>Pseudomonadota</taxon>
        <taxon>Gammaproteobacteria</taxon>
        <taxon>Acidiferrobacterales</taxon>
        <taxon>Acidiferrobacteraceae</taxon>
        <taxon>Sulfuricaulis</taxon>
    </lineage>
</organism>
<dbReference type="InterPro" id="IPR003660">
    <property type="entry name" value="HAMP_dom"/>
</dbReference>
<evidence type="ECO:0000256" key="2">
    <source>
        <dbReference type="ARBA" id="ARBA00004370"/>
    </source>
</evidence>
<dbReference type="SMART" id="SM00387">
    <property type="entry name" value="HATPase_c"/>
    <property type="match status" value="1"/>
</dbReference>
<evidence type="ECO:0000256" key="8">
    <source>
        <dbReference type="ARBA" id="ARBA00022777"/>
    </source>
</evidence>